<feature type="transmembrane region" description="Helical" evidence="2">
    <location>
        <begin position="962"/>
        <end position="979"/>
    </location>
</feature>
<dbReference type="PANTHER" id="PTHR46589">
    <property type="entry name" value="APOPTOTIC CHROMATIN CONDENSATION INDUCER IN THE NUCLEUS"/>
    <property type="match status" value="1"/>
</dbReference>
<dbReference type="SMART" id="SM00513">
    <property type="entry name" value="SAP"/>
    <property type="match status" value="1"/>
</dbReference>
<organism evidence="4 5">
    <name type="scientific">Trichuris muris</name>
    <name type="common">Mouse whipworm</name>
    <dbReference type="NCBI Taxonomy" id="70415"/>
    <lineage>
        <taxon>Eukaryota</taxon>
        <taxon>Metazoa</taxon>
        <taxon>Ecdysozoa</taxon>
        <taxon>Nematoda</taxon>
        <taxon>Enoplea</taxon>
        <taxon>Dorylaimia</taxon>
        <taxon>Trichinellida</taxon>
        <taxon>Trichuridae</taxon>
        <taxon>Trichuris</taxon>
    </lineage>
</organism>
<dbReference type="InterPro" id="IPR036361">
    <property type="entry name" value="SAP_dom_sf"/>
</dbReference>
<dbReference type="Pfam" id="PF02037">
    <property type="entry name" value="SAP"/>
    <property type="match status" value="1"/>
</dbReference>
<dbReference type="InterPro" id="IPR034257">
    <property type="entry name" value="Acinus_RRM"/>
</dbReference>
<dbReference type="Gene3D" id="1.10.720.30">
    <property type="entry name" value="SAP domain"/>
    <property type="match status" value="1"/>
</dbReference>
<evidence type="ECO:0000256" key="2">
    <source>
        <dbReference type="SAM" id="Phobius"/>
    </source>
</evidence>
<dbReference type="GO" id="GO:0061574">
    <property type="term" value="C:ASAP complex"/>
    <property type="evidence" value="ECO:0007669"/>
    <property type="project" value="TreeGrafter"/>
</dbReference>
<evidence type="ECO:0000313" key="4">
    <source>
        <dbReference type="Proteomes" id="UP000046395"/>
    </source>
</evidence>
<reference evidence="5" key="1">
    <citation type="submission" date="2019-12" db="UniProtKB">
        <authorList>
            <consortium name="WormBaseParasite"/>
        </authorList>
    </citation>
    <scope>IDENTIFICATION</scope>
</reference>
<dbReference type="Proteomes" id="UP000046395">
    <property type="component" value="Unassembled WGS sequence"/>
</dbReference>
<evidence type="ECO:0000256" key="1">
    <source>
        <dbReference type="SAM" id="MobiDB-lite"/>
    </source>
</evidence>
<dbReference type="CDD" id="cd12432">
    <property type="entry name" value="RRM_ACINU"/>
    <property type="match status" value="1"/>
</dbReference>
<feature type="region of interest" description="Disordered" evidence="1">
    <location>
        <begin position="286"/>
        <end position="310"/>
    </location>
</feature>
<feature type="region of interest" description="Disordered" evidence="1">
    <location>
        <begin position="123"/>
        <end position="169"/>
    </location>
</feature>
<evidence type="ECO:0000313" key="5">
    <source>
        <dbReference type="WBParaSite" id="TMUE_1000003122.1"/>
    </source>
</evidence>
<feature type="compositionally biased region" description="Basic residues" evidence="1">
    <location>
        <begin position="128"/>
        <end position="141"/>
    </location>
</feature>
<dbReference type="InterPro" id="IPR032552">
    <property type="entry name" value="RSB_motif"/>
</dbReference>
<dbReference type="GO" id="GO:0003723">
    <property type="term" value="F:RNA binding"/>
    <property type="evidence" value="ECO:0007669"/>
    <property type="project" value="TreeGrafter"/>
</dbReference>
<dbReference type="WBParaSite" id="TMUE_1000003122.1">
    <property type="protein sequence ID" value="TMUE_1000003122.1"/>
    <property type="gene ID" value="WBGene00293532"/>
</dbReference>
<keyword evidence="2" id="KW-1133">Transmembrane helix</keyword>
<feature type="domain" description="SAP" evidence="3">
    <location>
        <begin position="13"/>
        <end position="47"/>
    </location>
</feature>
<sequence>MDRPVEELTVAQVKNMTVVQLRGQLSARRLSTSGVKKDLVKRLLDAIGLSEPNEEKPIQLHMAGDGWPGTVPNVSMRAMGSDVVASYLAQQQAALQSAKKAADAARAASSAEEMSDLEPALAMSQAVRSKRGRHGGGKRQRTSTESASSTRVLRSQKRHETTDENVQIDDKEALVEPLMVDDEHGESIVKSKVDNTEVDAESPHMLPAVIVHEAQSTMGPFSMKEHLTAESPKHGVEVEYSSPVAGQPALQDEKRCKGVDEVDAPVQKCSDIFNVDELLKTTNQPQSNILGARSQGSSAQSSGSGNKLRPNYSLDIGDAWNADMDLTKESTQIWDSDSVTSVSVDSPSPMAEQPCPIVHVHQGENVLPPSATTEEPNARSRDNESPCSNANSDSTFDLLSPEATRRMSVEIALELSDSSSSDDSSTSAYLETHMEEMQRSMGVDFPTFPQSFEGTPSLEEPDESSQEIFDLETLSKNGNGVEERDDRSARKRFLSAEEQAPEPKRKWKSSHDLQPSTIISTKVIENLVKSANQELEALGNSRSLGKAFERADKKIEEYEPSEEQKSGSVPAPVPFESFEQNQEHYTRGAIQKTSEVGLKANSQTACSKSSALSFDLQWDVLSTLNPELAEAIILRGPVSPPQKQPTKVVRITGLSRPFAVRNLCDTMALFGSFPHSHFWINNIRSVCLVQYDSAESATKAREALHNVRWPKTNQHCLQVDFGYEGEVEHLKGSEKSEPSHSLSEKSRSRRSGRGHEEVGSQEHAGVDADSEYFGDLSPKNDSVPNLDCLFKKTKKKPHIYYLPLTCQEAIQREEERERRRQERMLYLAKNKEGEGSGRSRSKGSSRRAPSSWNRRYRARRHRSSSTESDDSSSSSKSDRSSSSRDSRRRYRRRQGNMAYPIAGVAVLFEGSVLAHPPQAIITADDETCPTSVVQSGFGIPWRGSVTMAGVSRTVKRTVLPDFILVAALGLSSWTIIVLNKQFSTRDISMLFRFVGKLYVL</sequence>
<feature type="compositionally biased region" description="Basic and acidic residues" evidence="1">
    <location>
        <begin position="827"/>
        <end position="837"/>
    </location>
</feature>
<dbReference type="STRING" id="70415.A0A5S6Q846"/>
<dbReference type="AlphaFoldDB" id="A0A5S6Q846"/>
<feature type="compositionally biased region" description="Basic residues" evidence="1">
    <location>
        <begin position="854"/>
        <end position="863"/>
    </location>
</feature>
<dbReference type="GO" id="GO:0008380">
    <property type="term" value="P:RNA splicing"/>
    <property type="evidence" value="ECO:0007669"/>
    <property type="project" value="TreeGrafter"/>
</dbReference>
<dbReference type="InterPro" id="IPR035979">
    <property type="entry name" value="RBD_domain_sf"/>
</dbReference>
<accession>A0A5S6Q846</accession>
<feature type="compositionally biased region" description="Low complexity" evidence="1">
    <location>
        <begin position="291"/>
        <end position="305"/>
    </location>
</feature>
<feature type="compositionally biased region" description="Basic and acidic residues" evidence="1">
    <location>
        <begin position="753"/>
        <end position="766"/>
    </location>
</feature>
<keyword evidence="2" id="KW-0812">Transmembrane</keyword>
<dbReference type="SUPFAM" id="SSF68906">
    <property type="entry name" value="SAP domain"/>
    <property type="match status" value="1"/>
</dbReference>
<feature type="region of interest" description="Disordered" evidence="1">
    <location>
        <begin position="472"/>
        <end position="513"/>
    </location>
</feature>
<dbReference type="SUPFAM" id="SSF54928">
    <property type="entry name" value="RNA-binding domain, RBD"/>
    <property type="match status" value="1"/>
</dbReference>
<feature type="compositionally biased region" description="Basic and acidic residues" evidence="1">
    <location>
        <begin position="728"/>
        <end position="746"/>
    </location>
</feature>
<keyword evidence="4" id="KW-1185">Reference proteome</keyword>
<dbReference type="GO" id="GO:0071011">
    <property type="term" value="C:precatalytic spliceosome"/>
    <property type="evidence" value="ECO:0007669"/>
    <property type="project" value="TreeGrafter"/>
</dbReference>
<evidence type="ECO:0000259" key="3">
    <source>
        <dbReference type="PROSITE" id="PS50800"/>
    </source>
</evidence>
<dbReference type="InterPro" id="IPR003034">
    <property type="entry name" value="SAP_dom"/>
</dbReference>
<name>A0A5S6Q846_TRIMR</name>
<feature type="compositionally biased region" description="Polar residues" evidence="1">
    <location>
        <begin position="385"/>
        <end position="397"/>
    </location>
</feature>
<dbReference type="PROSITE" id="PS50800">
    <property type="entry name" value="SAP"/>
    <property type="match status" value="1"/>
</dbReference>
<dbReference type="Pfam" id="PF16294">
    <property type="entry name" value="RSB_motif"/>
    <property type="match status" value="1"/>
</dbReference>
<feature type="compositionally biased region" description="Basic and acidic residues" evidence="1">
    <location>
        <begin position="158"/>
        <end position="169"/>
    </location>
</feature>
<feature type="region of interest" description="Disordered" evidence="1">
    <location>
        <begin position="728"/>
        <end position="777"/>
    </location>
</feature>
<feature type="compositionally biased region" description="Polar residues" evidence="1">
    <location>
        <begin position="143"/>
        <end position="153"/>
    </location>
</feature>
<keyword evidence="2" id="KW-0472">Membrane</keyword>
<feature type="region of interest" description="Disordered" evidence="1">
    <location>
        <begin position="827"/>
        <end position="894"/>
    </location>
</feature>
<feature type="compositionally biased region" description="Basic and acidic residues" evidence="1">
    <location>
        <begin position="876"/>
        <end position="885"/>
    </location>
</feature>
<proteinExistence type="predicted"/>
<feature type="region of interest" description="Disordered" evidence="1">
    <location>
        <begin position="366"/>
        <end position="397"/>
    </location>
</feature>
<dbReference type="PANTHER" id="PTHR46589:SF1">
    <property type="entry name" value="APOPTOTIC CHROMATIN CONDENSATION INDUCER IN THE NUCLEUS"/>
    <property type="match status" value="1"/>
</dbReference>
<protein>
    <submittedName>
        <fullName evidence="5">SAP domain-containing protein</fullName>
    </submittedName>
</protein>
<dbReference type="InterPro" id="IPR052793">
    <property type="entry name" value="EJC-associated_protein"/>
</dbReference>